<dbReference type="InterPro" id="IPR014710">
    <property type="entry name" value="RmlC-like_jellyroll"/>
</dbReference>
<evidence type="ECO:0000256" key="2">
    <source>
        <dbReference type="ARBA" id="ARBA00023125"/>
    </source>
</evidence>
<protein>
    <submittedName>
        <fullName evidence="6">Crp/Fnr family transcriptional regulator</fullName>
    </submittedName>
</protein>
<organism evidence="6 7">
    <name type="scientific">Polluticaenibacter yanchengensis</name>
    <dbReference type="NCBI Taxonomy" id="3014562"/>
    <lineage>
        <taxon>Bacteria</taxon>
        <taxon>Pseudomonadati</taxon>
        <taxon>Bacteroidota</taxon>
        <taxon>Chitinophagia</taxon>
        <taxon>Chitinophagales</taxon>
        <taxon>Chitinophagaceae</taxon>
        <taxon>Polluticaenibacter</taxon>
    </lineage>
</organism>
<evidence type="ECO:0000256" key="1">
    <source>
        <dbReference type="ARBA" id="ARBA00023015"/>
    </source>
</evidence>
<evidence type="ECO:0000313" key="7">
    <source>
        <dbReference type="Proteomes" id="UP001210231"/>
    </source>
</evidence>
<feature type="domain" description="HTH crp-type" evidence="5">
    <location>
        <begin position="149"/>
        <end position="220"/>
    </location>
</feature>
<dbReference type="PANTHER" id="PTHR24567:SF74">
    <property type="entry name" value="HTH-TYPE TRANSCRIPTIONAL REGULATOR ARCR"/>
    <property type="match status" value="1"/>
</dbReference>
<feature type="domain" description="Cyclic nucleotide-binding" evidence="4">
    <location>
        <begin position="26"/>
        <end position="118"/>
    </location>
</feature>
<evidence type="ECO:0000259" key="4">
    <source>
        <dbReference type="PROSITE" id="PS50042"/>
    </source>
</evidence>
<dbReference type="Pfam" id="PF13545">
    <property type="entry name" value="HTH_Crp_2"/>
    <property type="match status" value="1"/>
</dbReference>
<dbReference type="PANTHER" id="PTHR24567">
    <property type="entry name" value="CRP FAMILY TRANSCRIPTIONAL REGULATORY PROTEIN"/>
    <property type="match status" value="1"/>
</dbReference>
<keyword evidence="7" id="KW-1185">Reference proteome</keyword>
<keyword evidence="2" id="KW-0238">DNA-binding</keyword>
<evidence type="ECO:0000313" key="6">
    <source>
        <dbReference type="EMBL" id="MDA3615681.1"/>
    </source>
</evidence>
<gene>
    <name evidence="6" type="ORF">O3P16_12740</name>
</gene>
<dbReference type="EMBL" id="JAQGEF010000015">
    <property type="protein sequence ID" value="MDA3615681.1"/>
    <property type="molecule type" value="Genomic_DNA"/>
</dbReference>
<dbReference type="PROSITE" id="PS51063">
    <property type="entry name" value="HTH_CRP_2"/>
    <property type="match status" value="1"/>
</dbReference>
<dbReference type="SUPFAM" id="SSF51206">
    <property type="entry name" value="cAMP-binding domain-like"/>
    <property type="match status" value="1"/>
</dbReference>
<dbReference type="InterPro" id="IPR018490">
    <property type="entry name" value="cNMP-bd_dom_sf"/>
</dbReference>
<dbReference type="SMART" id="SM00100">
    <property type="entry name" value="cNMP"/>
    <property type="match status" value="1"/>
</dbReference>
<dbReference type="RefSeq" id="WP_407032007.1">
    <property type="nucleotide sequence ID" value="NZ_JAQGEF010000015.1"/>
</dbReference>
<dbReference type="InterPro" id="IPR012318">
    <property type="entry name" value="HTH_CRP"/>
</dbReference>
<dbReference type="Pfam" id="PF00027">
    <property type="entry name" value="cNMP_binding"/>
    <property type="match status" value="1"/>
</dbReference>
<proteinExistence type="predicted"/>
<dbReference type="Gene3D" id="1.10.10.10">
    <property type="entry name" value="Winged helix-like DNA-binding domain superfamily/Winged helix DNA-binding domain"/>
    <property type="match status" value="1"/>
</dbReference>
<dbReference type="InterPro" id="IPR000595">
    <property type="entry name" value="cNMP-bd_dom"/>
</dbReference>
<sequence>MGKKITLNTSNCFLYAKCQKEWWPAIDAAAKIIHVKKGQPVFKEGDDVTGIYFMIDGIVKVHREWDKERELILRFASKTDILGHRGLSSQSAIYPVSATALTNVTVCFIDMHFFKSSLKVNPVFAYEMLMFFADELMLSEQNLKSLTVTNVKGRLAKLLVTLERKFGTNKEGYISFTISRQDMASSIGTVYETIYRLINELLEEDLIFIEGKSVGIKNKKALIALYA</sequence>
<dbReference type="InterPro" id="IPR036390">
    <property type="entry name" value="WH_DNA-bd_sf"/>
</dbReference>
<dbReference type="Gene3D" id="2.60.120.10">
    <property type="entry name" value="Jelly Rolls"/>
    <property type="match status" value="1"/>
</dbReference>
<evidence type="ECO:0000259" key="5">
    <source>
        <dbReference type="PROSITE" id="PS51063"/>
    </source>
</evidence>
<reference evidence="6 7" key="1">
    <citation type="submission" date="2022-12" db="EMBL/GenBank/DDBJ databases">
        <title>Chitinophagaceae gen. sp. nov., a new member of the family Chitinophagaceae, isolated from soil in a chemical factory.</title>
        <authorList>
            <person name="Ke Z."/>
        </authorList>
    </citation>
    <scope>NUCLEOTIDE SEQUENCE [LARGE SCALE GENOMIC DNA]</scope>
    <source>
        <strain evidence="6 7">LY-5</strain>
    </source>
</reference>
<keyword evidence="3" id="KW-0804">Transcription</keyword>
<dbReference type="PROSITE" id="PS50042">
    <property type="entry name" value="CNMP_BINDING_3"/>
    <property type="match status" value="1"/>
</dbReference>
<comment type="caution">
    <text evidence="6">The sequence shown here is derived from an EMBL/GenBank/DDBJ whole genome shotgun (WGS) entry which is preliminary data.</text>
</comment>
<dbReference type="Proteomes" id="UP001210231">
    <property type="component" value="Unassembled WGS sequence"/>
</dbReference>
<keyword evidence="1" id="KW-0805">Transcription regulation</keyword>
<dbReference type="InterPro" id="IPR050397">
    <property type="entry name" value="Env_Response_Regulators"/>
</dbReference>
<dbReference type="SUPFAM" id="SSF46785">
    <property type="entry name" value="Winged helix' DNA-binding domain"/>
    <property type="match status" value="1"/>
</dbReference>
<name>A0ABT4ULE5_9BACT</name>
<accession>A0ABT4ULE5</accession>
<dbReference type="InterPro" id="IPR036388">
    <property type="entry name" value="WH-like_DNA-bd_sf"/>
</dbReference>
<dbReference type="CDD" id="cd00038">
    <property type="entry name" value="CAP_ED"/>
    <property type="match status" value="1"/>
</dbReference>
<evidence type="ECO:0000256" key="3">
    <source>
        <dbReference type="ARBA" id="ARBA00023163"/>
    </source>
</evidence>